<dbReference type="Gene3D" id="3.90.1720.10">
    <property type="entry name" value="endopeptidase domain like (from Nostoc punctiforme)"/>
    <property type="match status" value="1"/>
</dbReference>
<dbReference type="EMBL" id="CP121208">
    <property type="protein sequence ID" value="WFM83619.1"/>
    <property type="molecule type" value="Genomic_DNA"/>
</dbReference>
<proteinExistence type="inferred from homology"/>
<dbReference type="Pfam" id="PF00877">
    <property type="entry name" value="NLPC_P60"/>
    <property type="match status" value="1"/>
</dbReference>
<gene>
    <name evidence="7" type="ORF">P7079_01155</name>
</gene>
<comment type="similarity">
    <text evidence="1">Belongs to the peptidase C40 family.</text>
</comment>
<accession>A0ABY8FYL0</accession>
<dbReference type="RefSeq" id="WP_278013014.1">
    <property type="nucleotide sequence ID" value="NZ_CP121208.1"/>
</dbReference>
<dbReference type="Proteomes" id="UP001215216">
    <property type="component" value="Chromosome"/>
</dbReference>
<evidence type="ECO:0000256" key="2">
    <source>
        <dbReference type="ARBA" id="ARBA00022670"/>
    </source>
</evidence>
<dbReference type="InterPro" id="IPR051202">
    <property type="entry name" value="Peptidase_C40"/>
</dbReference>
<feature type="region of interest" description="Disordered" evidence="5">
    <location>
        <begin position="100"/>
        <end position="119"/>
    </location>
</feature>
<evidence type="ECO:0000256" key="3">
    <source>
        <dbReference type="ARBA" id="ARBA00022801"/>
    </source>
</evidence>
<keyword evidence="4" id="KW-0788">Thiol protease</keyword>
<reference evidence="7 8" key="1">
    <citation type="submission" date="2023-03" db="EMBL/GenBank/DDBJ databases">
        <title>Complete genome of Arcanobacterium canis strain DSM 25104 isolated in 2010 from a canine otitis externa in Germany.</title>
        <authorList>
            <person name="Borowiak M."/>
            <person name="Kreitlow A."/>
            <person name="Malorny B."/>
            <person name="Laemmler C."/>
            <person name="Prenger-Berninghoff E."/>
            <person name="Ploetz M."/>
            <person name="Abdulmawjood A."/>
        </authorList>
    </citation>
    <scope>NUCLEOTIDE SEQUENCE [LARGE SCALE GENOMIC DNA]</scope>
    <source>
        <strain evidence="7 8">DSM 25104</strain>
    </source>
</reference>
<evidence type="ECO:0000313" key="8">
    <source>
        <dbReference type="Proteomes" id="UP001215216"/>
    </source>
</evidence>
<evidence type="ECO:0000256" key="4">
    <source>
        <dbReference type="ARBA" id="ARBA00022807"/>
    </source>
</evidence>
<protein>
    <submittedName>
        <fullName evidence="7">C40 family peptidase</fullName>
    </submittedName>
</protein>
<feature type="compositionally biased region" description="Polar residues" evidence="5">
    <location>
        <begin position="103"/>
        <end position="112"/>
    </location>
</feature>
<evidence type="ECO:0000313" key="7">
    <source>
        <dbReference type="EMBL" id="WFM83619.1"/>
    </source>
</evidence>
<dbReference type="InterPro" id="IPR038765">
    <property type="entry name" value="Papain-like_cys_pep_sf"/>
</dbReference>
<dbReference type="PROSITE" id="PS51935">
    <property type="entry name" value="NLPC_P60"/>
    <property type="match status" value="1"/>
</dbReference>
<evidence type="ECO:0000256" key="1">
    <source>
        <dbReference type="ARBA" id="ARBA00007074"/>
    </source>
</evidence>
<dbReference type="InterPro" id="IPR000064">
    <property type="entry name" value="NLP_P60_dom"/>
</dbReference>
<keyword evidence="2" id="KW-0645">Protease</keyword>
<sequence length="252" mass="25378">MAGRHSLLENKNVKDSAALRGFAIAGTVGVLAGVGMPSAFATDGQNQAAANNALIKPATVKIDTTKAVKKADSVQVSTSAAGEWKIAQVDFDAKDAEVAPAAQQESETSEGTAATVGSSRVARSSDSVVPVAPIGGGSVSGSSVVSTGLAYQGSPYVWGGVTPAGWDCIGFVRYVYAQHGVAIGSVPSSVLSAGTRVPYSQARPGDILYWPGHVAISLGNGQNVGAWNPGMGTRVGPDSWIGGTPVVIRVGA</sequence>
<dbReference type="PANTHER" id="PTHR47053">
    <property type="entry name" value="MUREIN DD-ENDOPEPTIDASE MEPH-RELATED"/>
    <property type="match status" value="1"/>
</dbReference>
<dbReference type="SUPFAM" id="SSF54001">
    <property type="entry name" value="Cysteine proteinases"/>
    <property type="match status" value="1"/>
</dbReference>
<feature type="domain" description="NlpC/P60" evidence="6">
    <location>
        <begin position="138"/>
        <end position="252"/>
    </location>
</feature>
<evidence type="ECO:0000259" key="6">
    <source>
        <dbReference type="PROSITE" id="PS51935"/>
    </source>
</evidence>
<keyword evidence="8" id="KW-1185">Reference proteome</keyword>
<keyword evidence="3" id="KW-0378">Hydrolase</keyword>
<evidence type="ECO:0000256" key="5">
    <source>
        <dbReference type="SAM" id="MobiDB-lite"/>
    </source>
</evidence>
<organism evidence="7 8">
    <name type="scientific">Arcanobacterium canis</name>
    <dbReference type="NCBI Taxonomy" id="999183"/>
    <lineage>
        <taxon>Bacteria</taxon>
        <taxon>Bacillati</taxon>
        <taxon>Actinomycetota</taxon>
        <taxon>Actinomycetes</taxon>
        <taxon>Actinomycetales</taxon>
        <taxon>Actinomycetaceae</taxon>
        <taxon>Arcanobacterium</taxon>
    </lineage>
</organism>
<name>A0ABY8FYL0_9ACTO</name>
<dbReference type="PANTHER" id="PTHR47053:SF1">
    <property type="entry name" value="MUREIN DD-ENDOPEPTIDASE MEPH-RELATED"/>
    <property type="match status" value="1"/>
</dbReference>